<dbReference type="PANTHER" id="PTHR10890">
    <property type="entry name" value="CYSTEINYL-TRNA SYNTHETASE"/>
    <property type="match status" value="1"/>
</dbReference>
<dbReference type="InterPro" id="IPR056411">
    <property type="entry name" value="CysS_C"/>
</dbReference>
<comment type="cofactor">
    <cofactor evidence="12">
        <name>Zn(2+)</name>
        <dbReference type="ChEBI" id="CHEBI:29105"/>
    </cofactor>
    <text evidence="12">Binds 1 zinc ion per subunit.</text>
</comment>
<dbReference type="InterPro" id="IPR015273">
    <property type="entry name" value="Cys-tRNA-synt_Ia_DALR"/>
</dbReference>
<keyword evidence="5 12" id="KW-0436">Ligase</keyword>
<evidence type="ECO:0000256" key="10">
    <source>
        <dbReference type="ARBA" id="ARBA00022917"/>
    </source>
</evidence>
<gene>
    <name evidence="12" type="primary">cysS</name>
    <name evidence="15" type="ORF">IB285_03500</name>
</gene>
<dbReference type="HAMAP" id="MF_00041">
    <property type="entry name" value="Cys_tRNA_synth"/>
    <property type="match status" value="1"/>
</dbReference>
<dbReference type="InterPro" id="IPR015803">
    <property type="entry name" value="Cys-tRNA-ligase"/>
</dbReference>
<accession>A0ABR8KNE7</accession>
<protein>
    <recommendedName>
        <fullName evidence="12">Cysteine--tRNA ligase</fullName>
        <ecNumber evidence="12">6.1.1.16</ecNumber>
    </recommendedName>
    <alternativeName>
        <fullName evidence="12">Cysteinyl-tRNA synthetase</fullName>
        <shortName evidence="12">CysRS</shortName>
    </alternativeName>
</protein>
<comment type="subcellular location">
    <subcellularLocation>
        <location evidence="1 12">Cytoplasm</location>
    </subcellularLocation>
</comment>
<comment type="similarity">
    <text evidence="2 12">Belongs to the class-I aminoacyl-tRNA synthetase family.</text>
</comment>
<keyword evidence="11 12" id="KW-0030">Aminoacyl-tRNA synthetase</keyword>
<evidence type="ECO:0000256" key="3">
    <source>
        <dbReference type="ARBA" id="ARBA00011245"/>
    </source>
</evidence>
<evidence type="ECO:0000256" key="4">
    <source>
        <dbReference type="ARBA" id="ARBA00022490"/>
    </source>
</evidence>
<keyword evidence="8 12" id="KW-0862">Zinc</keyword>
<feature type="domain" description="Cysteinyl-tRNA synthetase class Ia DALR" evidence="14">
    <location>
        <begin position="361"/>
        <end position="410"/>
    </location>
</feature>
<evidence type="ECO:0000313" key="16">
    <source>
        <dbReference type="Proteomes" id="UP000635384"/>
    </source>
</evidence>
<keyword evidence="9 12" id="KW-0067">ATP-binding</keyword>
<comment type="subunit">
    <text evidence="3 12">Monomer.</text>
</comment>
<evidence type="ECO:0000256" key="12">
    <source>
        <dbReference type="HAMAP-Rule" id="MF_00041"/>
    </source>
</evidence>
<dbReference type="RefSeq" id="WP_190786870.1">
    <property type="nucleotide sequence ID" value="NZ_JACXLC010000001.1"/>
</dbReference>
<dbReference type="PRINTS" id="PR00983">
    <property type="entry name" value="TRNASYNTHCYS"/>
</dbReference>
<keyword evidence="10 12" id="KW-0648">Protein biosynthesis</keyword>
<evidence type="ECO:0000256" key="6">
    <source>
        <dbReference type="ARBA" id="ARBA00022723"/>
    </source>
</evidence>
<proteinExistence type="inferred from homology"/>
<dbReference type="InterPro" id="IPR024909">
    <property type="entry name" value="Cys-tRNA/MSH_ligase"/>
</dbReference>
<dbReference type="EMBL" id="JACXLC010000001">
    <property type="protein sequence ID" value="MBD2841319.1"/>
    <property type="molecule type" value="Genomic_DNA"/>
</dbReference>
<feature type="binding site" evidence="12">
    <location>
        <position position="32"/>
    </location>
    <ligand>
        <name>Zn(2+)</name>
        <dbReference type="ChEBI" id="CHEBI:29105"/>
    </ligand>
</feature>
<dbReference type="InterPro" id="IPR009080">
    <property type="entry name" value="tRNAsynth_Ia_anticodon-bd"/>
</dbReference>
<reference evidence="15 16" key="1">
    <citation type="submission" date="2020-09" db="EMBL/GenBank/DDBJ databases">
        <authorList>
            <person name="Yoon J.-W."/>
        </authorList>
    </citation>
    <scope>NUCLEOTIDE SEQUENCE [LARGE SCALE GENOMIC DNA]</scope>
    <source>
        <strain evidence="15 16">KMU-140</strain>
    </source>
</reference>
<dbReference type="Proteomes" id="UP000635384">
    <property type="component" value="Unassembled WGS sequence"/>
</dbReference>
<dbReference type="Pfam" id="PF23493">
    <property type="entry name" value="CysS_C"/>
    <property type="match status" value="1"/>
</dbReference>
<dbReference type="SUPFAM" id="SSF47323">
    <property type="entry name" value="Anticodon-binding domain of a subclass of class I aminoacyl-tRNA synthetases"/>
    <property type="match status" value="1"/>
</dbReference>
<dbReference type="Gene3D" id="1.20.120.1910">
    <property type="entry name" value="Cysteine-tRNA ligase, C-terminal anti-codon recognition domain"/>
    <property type="match status" value="1"/>
</dbReference>
<organism evidence="15 16">
    <name type="scientific">Erythrobacter rubeus</name>
    <dbReference type="NCBI Taxonomy" id="2760803"/>
    <lineage>
        <taxon>Bacteria</taxon>
        <taxon>Pseudomonadati</taxon>
        <taxon>Pseudomonadota</taxon>
        <taxon>Alphaproteobacteria</taxon>
        <taxon>Sphingomonadales</taxon>
        <taxon>Erythrobacteraceae</taxon>
        <taxon>Erythrobacter/Porphyrobacter group</taxon>
        <taxon>Erythrobacter</taxon>
    </lineage>
</organism>
<evidence type="ECO:0000256" key="2">
    <source>
        <dbReference type="ARBA" id="ARBA00005594"/>
    </source>
</evidence>
<feature type="binding site" evidence="12">
    <location>
        <position position="250"/>
    </location>
    <ligand>
        <name>Zn(2+)</name>
        <dbReference type="ChEBI" id="CHEBI:29105"/>
    </ligand>
</feature>
<sequence length="476" mass="53597">MTDAPLKLFNSLTRELEAFQPIHEGEARVYTCGPTVYNYQHIGNMRAYIFADTLGRTLSHKGLKLSHVINITDVGHLTSDADAGDDKMEKAAAAQGKSAWDIARYYQEVFEADLDRLNVRKPAHPRATDYVTSMIEWGKQMEEKHCYELESGLYFDVSTVPDYGRLARAVTEDGEGRIDEVEGKRNAADFAIWRKTPPGETRQMEWDSPWGKGAPGWHLECSVMSAELLGHPFDIHTGGIDHREIHHPNEIAQNQAHNCSSDSAARIWMHNNFLIDRRGKMSKSTGEFLVLQTLVDRGYHPLAYRMMCLQAHYRSELEFSWEGLEAALVRLKRMVILAERLQDALPQPEAEHPKFAPALEKFETAIADDLNTPIALTALEDALSIKKVDAGIKRAVVEAMDEVLGLELFSLTRADLRLRPKTAEISEGEIEEALTRRKTARAEKDFAKSDAIRDELAAKGVEVMDGDPLGWEWKLG</sequence>
<dbReference type="Pfam" id="PF01406">
    <property type="entry name" value="tRNA-synt_1e"/>
    <property type="match status" value="1"/>
</dbReference>
<evidence type="ECO:0000256" key="11">
    <source>
        <dbReference type="ARBA" id="ARBA00023146"/>
    </source>
</evidence>
<dbReference type="EC" id="6.1.1.16" evidence="12"/>
<evidence type="ECO:0000259" key="14">
    <source>
        <dbReference type="SMART" id="SM00840"/>
    </source>
</evidence>
<feature type="coiled-coil region" evidence="13">
    <location>
        <begin position="423"/>
        <end position="450"/>
    </location>
</feature>
<keyword evidence="4 12" id="KW-0963">Cytoplasm</keyword>
<evidence type="ECO:0000256" key="8">
    <source>
        <dbReference type="ARBA" id="ARBA00022833"/>
    </source>
</evidence>
<dbReference type="InterPro" id="IPR032678">
    <property type="entry name" value="tRNA-synt_1_cat_dom"/>
</dbReference>
<dbReference type="PANTHER" id="PTHR10890:SF3">
    <property type="entry name" value="CYSTEINE--TRNA LIGASE, CYTOPLASMIC"/>
    <property type="match status" value="1"/>
</dbReference>
<dbReference type="GO" id="GO:0004817">
    <property type="term" value="F:cysteine-tRNA ligase activity"/>
    <property type="evidence" value="ECO:0007669"/>
    <property type="project" value="UniProtKB-EC"/>
</dbReference>
<dbReference type="NCBIfam" id="TIGR00435">
    <property type="entry name" value="cysS"/>
    <property type="match status" value="1"/>
</dbReference>
<evidence type="ECO:0000256" key="1">
    <source>
        <dbReference type="ARBA" id="ARBA00004496"/>
    </source>
</evidence>
<keyword evidence="16" id="KW-1185">Reference proteome</keyword>
<feature type="short sequence motif" description="'KMSKS' region" evidence="12">
    <location>
        <begin position="280"/>
        <end position="284"/>
    </location>
</feature>
<keyword evidence="13" id="KW-0175">Coiled coil</keyword>
<keyword evidence="6 12" id="KW-0479">Metal-binding</keyword>
<dbReference type="SUPFAM" id="SSF52374">
    <property type="entry name" value="Nucleotidylyl transferase"/>
    <property type="match status" value="1"/>
</dbReference>
<evidence type="ECO:0000256" key="9">
    <source>
        <dbReference type="ARBA" id="ARBA00022840"/>
    </source>
</evidence>
<feature type="binding site" evidence="12">
    <location>
        <position position="221"/>
    </location>
    <ligand>
        <name>Zn(2+)</name>
        <dbReference type="ChEBI" id="CHEBI:29105"/>
    </ligand>
</feature>
<dbReference type="Gene3D" id="3.40.50.620">
    <property type="entry name" value="HUPs"/>
    <property type="match status" value="1"/>
</dbReference>
<comment type="catalytic activity">
    <reaction evidence="12">
        <text>tRNA(Cys) + L-cysteine + ATP = L-cysteinyl-tRNA(Cys) + AMP + diphosphate</text>
        <dbReference type="Rhea" id="RHEA:17773"/>
        <dbReference type="Rhea" id="RHEA-COMP:9661"/>
        <dbReference type="Rhea" id="RHEA-COMP:9679"/>
        <dbReference type="ChEBI" id="CHEBI:30616"/>
        <dbReference type="ChEBI" id="CHEBI:33019"/>
        <dbReference type="ChEBI" id="CHEBI:35235"/>
        <dbReference type="ChEBI" id="CHEBI:78442"/>
        <dbReference type="ChEBI" id="CHEBI:78517"/>
        <dbReference type="ChEBI" id="CHEBI:456215"/>
        <dbReference type="EC" id="6.1.1.16"/>
    </reaction>
</comment>
<evidence type="ECO:0000256" key="13">
    <source>
        <dbReference type="SAM" id="Coils"/>
    </source>
</evidence>
<evidence type="ECO:0000256" key="7">
    <source>
        <dbReference type="ARBA" id="ARBA00022741"/>
    </source>
</evidence>
<evidence type="ECO:0000313" key="15">
    <source>
        <dbReference type="EMBL" id="MBD2841319.1"/>
    </source>
</evidence>
<feature type="short sequence motif" description="'HIGH' region" evidence="12">
    <location>
        <begin position="34"/>
        <end position="44"/>
    </location>
</feature>
<feature type="binding site" evidence="12">
    <location>
        <position position="246"/>
    </location>
    <ligand>
        <name>Zn(2+)</name>
        <dbReference type="ChEBI" id="CHEBI:29105"/>
    </ligand>
</feature>
<comment type="caution">
    <text evidence="15">The sequence shown here is derived from an EMBL/GenBank/DDBJ whole genome shotgun (WGS) entry which is preliminary data.</text>
</comment>
<name>A0ABR8KNE7_9SPHN</name>
<evidence type="ECO:0000256" key="5">
    <source>
        <dbReference type="ARBA" id="ARBA00022598"/>
    </source>
</evidence>
<keyword evidence="7 12" id="KW-0547">Nucleotide-binding</keyword>
<dbReference type="SMART" id="SM00840">
    <property type="entry name" value="DALR_2"/>
    <property type="match status" value="1"/>
</dbReference>
<feature type="binding site" evidence="12">
    <location>
        <position position="283"/>
    </location>
    <ligand>
        <name>ATP</name>
        <dbReference type="ChEBI" id="CHEBI:30616"/>
    </ligand>
</feature>
<dbReference type="InterPro" id="IPR014729">
    <property type="entry name" value="Rossmann-like_a/b/a_fold"/>
</dbReference>